<dbReference type="Proteomes" id="UP000184310">
    <property type="component" value="Unassembled WGS sequence"/>
</dbReference>
<dbReference type="STRING" id="1121302.SAMN02745163_01571"/>
<reference evidence="1 2" key="1">
    <citation type="submission" date="2016-11" db="EMBL/GenBank/DDBJ databases">
        <authorList>
            <person name="Jaros S."/>
            <person name="Januszkiewicz K."/>
            <person name="Wedrychowicz H."/>
        </authorList>
    </citation>
    <scope>NUCLEOTIDE SEQUENCE [LARGE SCALE GENOMIC DNA]</scope>
    <source>
        <strain evidence="1 2">DSM 21758</strain>
    </source>
</reference>
<gene>
    <name evidence="1" type="ORF">SAMN02745163_01571</name>
</gene>
<name>A0A1M6HTB5_9CLOT</name>
<organism evidence="1 2">
    <name type="scientific">Clostridium cavendishii DSM 21758</name>
    <dbReference type="NCBI Taxonomy" id="1121302"/>
    <lineage>
        <taxon>Bacteria</taxon>
        <taxon>Bacillati</taxon>
        <taxon>Bacillota</taxon>
        <taxon>Clostridia</taxon>
        <taxon>Eubacteriales</taxon>
        <taxon>Clostridiaceae</taxon>
        <taxon>Clostridium</taxon>
    </lineage>
</organism>
<accession>A0A1M6HTB5</accession>
<dbReference type="RefSeq" id="WP_072986128.1">
    <property type="nucleotide sequence ID" value="NZ_FQZB01000007.1"/>
</dbReference>
<evidence type="ECO:0000313" key="2">
    <source>
        <dbReference type="Proteomes" id="UP000184310"/>
    </source>
</evidence>
<protein>
    <submittedName>
        <fullName evidence="1">Uncharacterized protein</fullName>
    </submittedName>
</protein>
<dbReference type="OrthoDB" id="9255846at2"/>
<proteinExistence type="predicted"/>
<keyword evidence="2" id="KW-1185">Reference proteome</keyword>
<dbReference type="AlphaFoldDB" id="A0A1M6HTB5"/>
<sequence>MRFLGKELKFNGFDIFHTGNFNPNAKVDKDLPSGNLKAIGFIKAFLSSVSGDDITLRGTTQIRFSDSNDWDWNSWAGLKYDSNKRKIFLGGAGGVFAANGQGTKVELDLTNQVNNVILPSSTINGNYVATTNQIPTKLSQLQNDIGAGGGNKIIIQNNQPNLLKGDIWIQIL</sequence>
<dbReference type="EMBL" id="FQZB01000007">
    <property type="protein sequence ID" value="SHJ25387.1"/>
    <property type="molecule type" value="Genomic_DNA"/>
</dbReference>
<evidence type="ECO:0000313" key="1">
    <source>
        <dbReference type="EMBL" id="SHJ25387.1"/>
    </source>
</evidence>